<dbReference type="NCBIfam" id="TIGR00486">
    <property type="entry name" value="YbgI_SA1388"/>
    <property type="match status" value="1"/>
</dbReference>
<dbReference type="InterPro" id="IPR015867">
    <property type="entry name" value="N-reg_PII/ATP_PRibTrfase_C"/>
</dbReference>
<feature type="binding site" evidence="5">
    <location>
        <position position="331"/>
    </location>
    <ligand>
        <name>a divalent metal cation</name>
        <dbReference type="ChEBI" id="CHEBI:60240"/>
        <label>1</label>
    </ligand>
</feature>
<evidence type="ECO:0000256" key="3">
    <source>
        <dbReference type="ARBA" id="ARBA00022723"/>
    </source>
</evidence>
<dbReference type="PANTHER" id="PTHR13799">
    <property type="entry name" value="NGG1 INTERACTING FACTOR 3"/>
    <property type="match status" value="1"/>
</dbReference>
<evidence type="ECO:0000256" key="2">
    <source>
        <dbReference type="ARBA" id="ARBA00022112"/>
    </source>
</evidence>
<proteinExistence type="inferred from homology"/>
<gene>
    <name evidence="6" type="ordered locus">PTH_0914</name>
</gene>
<accession>A5D3S2</accession>
<dbReference type="GO" id="GO:0046872">
    <property type="term" value="F:metal ion binding"/>
    <property type="evidence" value="ECO:0007669"/>
    <property type="project" value="UniProtKB-UniRule"/>
</dbReference>
<dbReference type="eggNOG" id="COG0327">
    <property type="taxonomic scope" value="Bacteria"/>
</dbReference>
<dbReference type="InterPro" id="IPR036069">
    <property type="entry name" value="DUF34/NIF3_sf"/>
</dbReference>
<feature type="binding site" evidence="5">
    <location>
        <position position="105"/>
    </location>
    <ligand>
        <name>a divalent metal cation</name>
        <dbReference type="ChEBI" id="CHEBI:60240"/>
        <label>1</label>
    </ligand>
</feature>
<evidence type="ECO:0000256" key="5">
    <source>
        <dbReference type="PIRSR" id="PIRSR602678-1"/>
    </source>
</evidence>
<reference evidence="7" key="1">
    <citation type="journal article" date="2008" name="Genome Res.">
        <title>The genome of Pelotomaculum thermopropionicum reveals niche-associated evolution in anaerobic microbiota.</title>
        <authorList>
            <person name="Kosaka T."/>
            <person name="Kato S."/>
            <person name="Shimoyama T."/>
            <person name="Ishii S."/>
            <person name="Abe T."/>
            <person name="Watanabe K."/>
        </authorList>
    </citation>
    <scope>NUCLEOTIDE SEQUENCE [LARGE SCALE GENOMIC DNA]</scope>
    <source>
        <strain evidence="7">DSM 13744 / JCM 10971 / SI</strain>
    </source>
</reference>
<dbReference type="AlphaFoldDB" id="A5D3S2"/>
<dbReference type="Gene3D" id="3.30.70.120">
    <property type="match status" value="1"/>
</dbReference>
<dbReference type="FunFam" id="3.40.1390.30:FF:000001">
    <property type="entry name" value="GTP cyclohydrolase 1 type 2"/>
    <property type="match status" value="1"/>
</dbReference>
<dbReference type="SUPFAM" id="SSF102705">
    <property type="entry name" value="NIF3 (NGG1p interacting factor 3)-like"/>
    <property type="match status" value="1"/>
</dbReference>
<dbReference type="PANTHER" id="PTHR13799:SF14">
    <property type="entry name" value="GTP CYCLOHYDROLASE 1 TYPE 2 HOMOLOG"/>
    <property type="match status" value="1"/>
</dbReference>
<evidence type="ECO:0000256" key="1">
    <source>
        <dbReference type="ARBA" id="ARBA00006964"/>
    </source>
</evidence>
<sequence length="372" mass="39505">MPVKCRNIFSIIEEMAPLSLAESWDNAGLQVGDPDAGVERILLALDVSLDVAREAKEKSAGLIVCHHPLLLNPLKSVGFDRPEGKLIAYLIKNGITVYAAHTNLDAAAGGVSAVLAEKLGLGSTSVLHRTGRERYYKLAVFVPAGYEDAVRNALSEAGAGWIGNYSHCTFMCAGTGTFRPLPGARPFIGRTGETELVNEIRLETLVPAGILKKAVLAMLEAHPYEEVAYDLYPLENEGPAYGPGRVGALEEPLPLIRFAEKVKAALGLPAVRLGGLPGSTVRTVAVCGGAGAGFWPDALRAGADTIVTGDLKYHQAQEMLAAGLKFVDAGHYGTEAVILPALRSFIQDRCCKAGIDVEVLLSQTITDPFAYL</sequence>
<dbReference type="Pfam" id="PF01784">
    <property type="entry name" value="DUF34_NIF3"/>
    <property type="match status" value="1"/>
</dbReference>
<dbReference type="EMBL" id="AP009389">
    <property type="protein sequence ID" value="BAF59095.1"/>
    <property type="molecule type" value="Genomic_DNA"/>
</dbReference>
<dbReference type="GO" id="GO:0005737">
    <property type="term" value="C:cytoplasm"/>
    <property type="evidence" value="ECO:0007669"/>
    <property type="project" value="TreeGrafter"/>
</dbReference>
<evidence type="ECO:0000313" key="6">
    <source>
        <dbReference type="EMBL" id="BAF59095.1"/>
    </source>
</evidence>
<dbReference type="InterPro" id="IPR017221">
    <property type="entry name" value="DUF34/NIF3_bac"/>
</dbReference>
<keyword evidence="3 4" id="KW-0479">Metal-binding</keyword>
<feature type="binding site" evidence="5">
    <location>
        <position position="335"/>
    </location>
    <ligand>
        <name>a divalent metal cation</name>
        <dbReference type="ChEBI" id="CHEBI:60240"/>
        <label>1</label>
    </ligand>
</feature>
<organism evidence="6 7">
    <name type="scientific">Pelotomaculum thermopropionicum (strain DSM 13744 / JCM 10971 / SI)</name>
    <dbReference type="NCBI Taxonomy" id="370438"/>
    <lineage>
        <taxon>Bacteria</taxon>
        <taxon>Bacillati</taxon>
        <taxon>Bacillota</taxon>
        <taxon>Clostridia</taxon>
        <taxon>Eubacteriales</taxon>
        <taxon>Desulfotomaculaceae</taxon>
        <taxon>Pelotomaculum</taxon>
    </lineage>
</organism>
<dbReference type="PIRSF" id="PIRSF037489">
    <property type="entry name" value="UCP037489_NIF3_YqfO"/>
    <property type="match status" value="1"/>
</dbReference>
<evidence type="ECO:0000256" key="4">
    <source>
        <dbReference type="PIRNR" id="PIRNR037489"/>
    </source>
</evidence>
<keyword evidence="7" id="KW-1185">Reference proteome</keyword>
<comment type="similarity">
    <text evidence="1 4">Belongs to the GTP cyclohydrolase I type 2/NIF3 family.</text>
</comment>
<feature type="binding site" evidence="5">
    <location>
        <position position="66"/>
    </location>
    <ligand>
        <name>a divalent metal cation</name>
        <dbReference type="ChEBI" id="CHEBI:60240"/>
        <label>1</label>
    </ligand>
</feature>
<dbReference type="FunFam" id="3.30.70.120:FF:000006">
    <property type="entry name" value="GTP cyclohydrolase 1 type 2 homolog"/>
    <property type="match status" value="1"/>
</dbReference>
<dbReference type="Proteomes" id="UP000006556">
    <property type="component" value="Chromosome"/>
</dbReference>
<name>A5D3S2_PELTS</name>
<protein>
    <recommendedName>
        <fullName evidence="2 4">GTP cyclohydrolase 1 type 2 homolog</fullName>
    </recommendedName>
</protein>
<dbReference type="STRING" id="370438.PTH_0914"/>
<dbReference type="InterPro" id="IPR002678">
    <property type="entry name" value="DUF34/NIF3"/>
</dbReference>
<feature type="binding site" evidence="5">
    <location>
        <position position="67"/>
    </location>
    <ligand>
        <name>a divalent metal cation</name>
        <dbReference type="ChEBI" id="CHEBI:60240"/>
        <label>1</label>
    </ligand>
</feature>
<dbReference type="KEGG" id="pth:PTH_0914"/>
<dbReference type="HOGENOM" id="CLU_037423_1_0_9"/>
<evidence type="ECO:0000313" key="7">
    <source>
        <dbReference type="Proteomes" id="UP000006556"/>
    </source>
</evidence>
<dbReference type="Gene3D" id="3.40.1390.30">
    <property type="entry name" value="NIF3 (NGG1p interacting factor 3)-like"/>
    <property type="match status" value="1"/>
</dbReference>